<dbReference type="InterPro" id="IPR001930">
    <property type="entry name" value="Peptidase_M1"/>
</dbReference>
<dbReference type="GO" id="GO:0016020">
    <property type="term" value="C:membrane"/>
    <property type="evidence" value="ECO:0007669"/>
    <property type="project" value="TreeGrafter"/>
</dbReference>
<keyword evidence="5" id="KW-0378">Hydrolase</keyword>
<keyword evidence="7" id="KW-0482">Metalloprotease</keyword>
<dbReference type="InterPro" id="IPR027268">
    <property type="entry name" value="Peptidase_M4/M1_CTD_sf"/>
</dbReference>
<feature type="domain" description="Peptidase M1 membrane alanine aminopeptidase" evidence="8">
    <location>
        <begin position="310"/>
        <end position="504"/>
    </location>
</feature>
<dbReference type="InterPro" id="IPR045357">
    <property type="entry name" value="Aminopeptidase_N-like_N"/>
</dbReference>
<evidence type="ECO:0000256" key="3">
    <source>
        <dbReference type="ARBA" id="ARBA00022670"/>
    </source>
</evidence>
<dbReference type="InterPro" id="IPR042097">
    <property type="entry name" value="Aminopeptidase_N-like_N_sf"/>
</dbReference>
<keyword evidence="10" id="KW-1185">Reference proteome</keyword>
<sequence>MPTDKRVDYYIESCLESTSTESTATSTEESLLEYVPTCVPMTMSSCPLKASARNKSYIHFPNEQSASDSKHFGGIQPIHYNLNLTVHRSAHTLITGDISITLKVINQTSTIFVNVGRSLSELNASQIYVSDCSTGKLICVETVKQYVREELLLIRLGEDLMKNQIVVLKIISFKNPRAHDGVIVQTPQRWDSKRPWTVASFFQFRKARSIFPCIDVPTFKASMNLCITHPKNSNARSNTRIDVETERDDAIITCFERTPKMSTYLYAFATYDRLQSQIVEADAKSRLPELELLYSKQMNPDKPSWMRSEAAQALKYMEEYTNYTYPLNKLTLLATPLPVQGMENFGLILLNEKWVEYPMFAVAHTMLAHEIVHQWFGNVVTVNVWDELCLQEGLSSYIGYKVNEATTGATLSEAYNKIRELQEKRIRGIEKDTRSRMPIIGEFQTYEDALRCFDKPVLFFEMLNEGFGKDTVKKFARSLLKKYAFKNAGLDNWAELVSEVAGTHLAGRFLKDFFTRPGIPLLRAEYKLNEIKISQVVAVEGRRTLDPPFVVPIIASQGPLNSKTHLLINDSEQVFPFANTESVILDPDSKSYAILIYEAEFYARLLRCLQMNNCNYVNNVTIAHILKDFCWAFLNDHLIVANSGPNSLKLWRDLTKQLSTSPMVQGTCACCMDKKLRKSGDVYCKWHWKDHCESIQLIKELQRLV</sequence>
<dbReference type="InterPro" id="IPR014782">
    <property type="entry name" value="Peptidase_M1_dom"/>
</dbReference>
<accession>A0A0N5AXX1</accession>
<dbReference type="Pfam" id="PF17900">
    <property type="entry name" value="Peptidase_M1_N"/>
    <property type="match status" value="1"/>
</dbReference>
<dbReference type="GO" id="GO:0008270">
    <property type="term" value="F:zinc ion binding"/>
    <property type="evidence" value="ECO:0007669"/>
    <property type="project" value="InterPro"/>
</dbReference>
<keyword evidence="3" id="KW-0645">Protease</keyword>
<feature type="domain" description="Aminopeptidase N-like N-terminal" evidence="9">
    <location>
        <begin position="76"/>
        <end position="265"/>
    </location>
</feature>
<dbReference type="AlphaFoldDB" id="A0A0N5AXX1"/>
<dbReference type="SUPFAM" id="SSF63737">
    <property type="entry name" value="Leukotriene A4 hydrolase N-terminal domain"/>
    <property type="match status" value="1"/>
</dbReference>
<name>A0A0N5AXX1_9BILA</name>
<dbReference type="STRING" id="451379.A0A0N5AXX1"/>
<proteinExistence type="inferred from homology"/>
<evidence type="ECO:0000256" key="6">
    <source>
        <dbReference type="ARBA" id="ARBA00022833"/>
    </source>
</evidence>
<dbReference type="SUPFAM" id="SSF55486">
    <property type="entry name" value="Metalloproteases ('zincins'), catalytic domain"/>
    <property type="match status" value="1"/>
</dbReference>
<protein>
    <submittedName>
        <fullName evidence="11">Peptidase_M1 domain-containing protein</fullName>
    </submittedName>
</protein>
<comment type="similarity">
    <text evidence="2">Belongs to the peptidase M1 family.</text>
</comment>
<dbReference type="Proteomes" id="UP000046393">
    <property type="component" value="Unplaced"/>
</dbReference>
<evidence type="ECO:0000256" key="7">
    <source>
        <dbReference type="ARBA" id="ARBA00023049"/>
    </source>
</evidence>
<comment type="cofactor">
    <cofactor evidence="1">
        <name>Zn(2+)</name>
        <dbReference type="ChEBI" id="CHEBI:29105"/>
    </cofactor>
</comment>
<dbReference type="GO" id="GO:0006508">
    <property type="term" value="P:proteolysis"/>
    <property type="evidence" value="ECO:0007669"/>
    <property type="project" value="UniProtKB-KW"/>
</dbReference>
<evidence type="ECO:0000313" key="10">
    <source>
        <dbReference type="Proteomes" id="UP000046393"/>
    </source>
</evidence>
<dbReference type="GO" id="GO:0008237">
    <property type="term" value="F:metallopeptidase activity"/>
    <property type="evidence" value="ECO:0007669"/>
    <property type="project" value="UniProtKB-KW"/>
</dbReference>
<dbReference type="WBParaSite" id="SMUV_0000980401-mRNA-1">
    <property type="protein sequence ID" value="SMUV_0000980401-mRNA-1"/>
    <property type="gene ID" value="SMUV_0000980401"/>
</dbReference>
<dbReference type="Gene3D" id="1.10.390.10">
    <property type="entry name" value="Neutral Protease Domain 2"/>
    <property type="match status" value="1"/>
</dbReference>
<keyword evidence="6" id="KW-0862">Zinc</keyword>
<evidence type="ECO:0000256" key="4">
    <source>
        <dbReference type="ARBA" id="ARBA00022723"/>
    </source>
</evidence>
<keyword evidence="4" id="KW-0479">Metal-binding</keyword>
<evidence type="ECO:0000313" key="11">
    <source>
        <dbReference type="WBParaSite" id="SMUV_0000980401-mRNA-1"/>
    </source>
</evidence>
<reference evidence="11" key="1">
    <citation type="submission" date="2017-02" db="UniProtKB">
        <authorList>
            <consortium name="WormBaseParasite"/>
        </authorList>
    </citation>
    <scope>IDENTIFICATION</scope>
</reference>
<dbReference type="InterPro" id="IPR050344">
    <property type="entry name" value="Peptidase_M1_aminopeptidases"/>
</dbReference>
<organism evidence="10 11">
    <name type="scientific">Syphacia muris</name>
    <dbReference type="NCBI Taxonomy" id="451379"/>
    <lineage>
        <taxon>Eukaryota</taxon>
        <taxon>Metazoa</taxon>
        <taxon>Ecdysozoa</taxon>
        <taxon>Nematoda</taxon>
        <taxon>Chromadorea</taxon>
        <taxon>Rhabditida</taxon>
        <taxon>Spirurina</taxon>
        <taxon>Oxyuridomorpha</taxon>
        <taxon>Oxyuroidea</taxon>
        <taxon>Oxyuridae</taxon>
        <taxon>Syphacia</taxon>
    </lineage>
</organism>
<dbReference type="PANTHER" id="PTHR11533">
    <property type="entry name" value="PROTEASE M1 ZINC METALLOPROTEASE"/>
    <property type="match status" value="1"/>
</dbReference>
<evidence type="ECO:0000256" key="5">
    <source>
        <dbReference type="ARBA" id="ARBA00022801"/>
    </source>
</evidence>
<dbReference type="PRINTS" id="PR00756">
    <property type="entry name" value="ALADIPTASE"/>
</dbReference>
<evidence type="ECO:0000256" key="2">
    <source>
        <dbReference type="ARBA" id="ARBA00010136"/>
    </source>
</evidence>
<evidence type="ECO:0000259" key="9">
    <source>
        <dbReference type="Pfam" id="PF17900"/>
    </source>
</evidence>
<evidence type="ECO:0000256" key="1">
    <source>
        <dbReference type="ARBA" id="ARBA00001947"/>
    </source>
</evidence>
<dbReference type="GO" id="GO:0005737">
    <property type="term" value="C:cytoplasm"/>
    <property type="evidence" value="ECO:0007669"/>
    <property type="project" value="TreeGrafter"/>
</dbReference>
<evidence type="ECO:0000259" key="8">
    <source>
        <dbReference type="Pfam" id="PF01433"/>
    </source>
</evidence>
<dbReference type="Pfam" id="PF01433">
    <property type="entry name" value="Peptidase_M1"/>
    <property type="match status" value="1"/>
</dbReference>
<dbReference type="Gene3D" id="2.60.40.1730">
    <property type="entry name" value="tricorn interacting facor f3 domain"/>
    <property type="match status" value="1"/>
</dbReference>
<dbReference type="GO" id="GO:0005615">
    <property type="term" value="C:extracellular space"/>
    <property type="evidence" value="ECO:0007669"/>
    <property type="project" value="TreeGrafter"/>
</dbReference>
<dbReference type="PANTHER" id="PTHR11533:SF294">
    <property type="entry name" value="THYROTROPIN-RELEASING HORMONE-DEGRADING ECTOENZYME"/>
    <property type="match status" value="1"/>
</dbReference>